<comment type="caution">
    <text evidence="2">The sequence shown here is derived from an EMBL/GenBank/DDBJ whole genome shotgun (WGS) entry which is preliminary data.</text>
</comment>
<evidence type="ECO:0000256" key="1">
    <source>
        <dbReference type="SAM" id="MobiDB-lite"/>
    </source>
</evidence>
<evidence type="ECO:0000313" key="3">
    <source>
        <dbReference type="Proteomes" id="UP001430953"/>
    </source>
</evidence>
<feature type="compositionally biased region" description="Basic and acidic residues" evidence="1">
    <location>
        <begin position="67"/>
        <end position="78"/>
    </location>
</feature>
<keyword evidence="3" id="KW-1185">Reference proteome</keyword>
<protein>
    <submittedName>
        <fullName evidence="2">Uncharacterized protein</fullName>
    </submittedName>
</protein>
<name>A0AAW2FCT6_9HYME</name>
<accession>A0AAW2FCT6</accession>
<sequence length="157" mass="18357">MTPARARGRVTVYFALIVLARKRKCESIHDPTRDDRRFEKGTTSRILKETILPDLSAKYETSEDADRDTRDNQTNRDHEEKIVQSITCEINDFFYRLKFPEISWRTDGGELLSNLGTIYLRCALPFERRDKRQVNALILKNVQTAKPSPRDRRKLAT</sequence>
<dbReference type="EMBL" id="JADYXP020000013">
    <property type="protein sequence ID" value="KAL0111762.1"/>
    <property type="molecule type" value="Genomic_DNA"/>
</dbReference>
<gene>
    <name evidence="2" type="ORF">PUN28_013154</name>
</gene>
<proteinExistence type="predicted"/>
<evidence type="ECO:0000313" key="2">
    <source>
        <dbReference type="EMBL" id="KAL0111762.1"/>
    </source>
</evidence>
<dbReference type="AlphaFoldDB" id="A0AAW2FCT6"/>
<feature type="region of interest" description="Disordered" evidence="1">
    <location>
        <begin position="57"/>
        <end position="78"/>
    </location>
</feature>
<organism evidence="2 3">
    <name type="scientific">Cardiocondyla obscurior</name>
    <dbReference type="NCBI Taxonomy" id="286306"/>
    <lineage>
        <taxon>Eukaryota</taxon>
        <taxon>Metazoa</taxon>
        <taxon>Ecdysozoa</taxon>
        <taxon>Arthropoda</taxon>
        <taxon>Hexapoda</taxon>
        <taxon>Insecta</taxon>
        <taxon>Pterygota</taxon>
        <taxon>Neoptera</taxon>
        <taxon>Endopterygota</taxon>
        <taxon>Hymenoptera</taxon>
        <taxon>Apocrita</taxon>
        <taxon>Aculeata</taxon>
        <taxon>Formicoidea</taxon>
        <taxon>Formicidae</taxon>
        <taxon>Myrmicinae</taxon>
        <taxon>Cardiocondyla</taxon>
    </lineage>
</organism>
<dbReference type="Proteomes" id="UP001430953">
    <property type="component" value="Unassembled WGS sequence"/>
</dbReference>
<reference evidence="2 3" key="1">
    <citation type="submission" date="2023-03" db="EMBL/GenBank/DDBJ databases">
        <title>High recombination rates correlate with genetic variation in Cardiocondyla obscurior ants.</title>
        <authorList>
            <person name="Errbii M."/>
        </authorList>
    </citation>
    <scope>NUCLEOTIDE SEQUENCE [LARGE SCALE GENOMIC DNA]</scope>
    <source>
        <strain evidence="2">Alpha-2009</strain>
        <tissue evidence="2">Whole body</tissue>
    </source>
</reference>